<protein>
    <submittedName>
        <fullName evidence="1">Uncharacterized protein</fullName>
    </submittedName>
</protein>
<dbReference type="EMBL" id="POWE01000091">
    <property type="protein sequence ID" value="PNQ91522.1"/>
    <property type="molecule type" value="Genomic_DNA"/>
</dbReference>
<comment type="caution">
    <text evidence="1">The sequence shown here is derived from an EMBL/GenBank/DDBJ whole genome shotgun (WGS) entry which is preliminary data.</text>
</comment>
<gene>
    <name evidence="1" type="ORF">CCU68_15930</name>
</gene>
<dbReference type="Proteomes" id="UP000236232">
    <property type="component" value="Unassembled WGS sequence"/>
</dbReference>
<name>A0ABX4Y2S8_9PSED</name>
<accession>A0ABX4Y2S8</accession>
<evidence type="ECO:0000313" key="2">
    <source>
        <dbReference type="Proteomes" id="UP000236232"/>
    </source>
</evidence>
<keyword evidence="2" id="KW-1185">Reference proteome</keyword>
<proteinExistence type="predicted"/>
<sequence length="81" mass="8806">MDGQRAVFERGMLAQRPILLRWPARSKRYKNIPQCLATASVGTGLCRSRLVGMPPRREAFSDLKDAIAGKPAPTGDCCCSG</sequence>
<organism evidence="1 2">
    <name type="scientific">Pseudomonas gingeri NCPPB 3146 = LMG 5327</name>
    <dbReference type="NCBI Taxonomy" id="707248"/>
    <lineage>
        <taxon>Bacteria</taxon>
        <taxon>Pseudomonadati</taxon>
        <taxon>Pseudomonadota</taxon>
        <taxon>Gammaproteobacteria</taxon>
        <taxon>Pseudomonadales</taxon>
        <taxon>Pseudomonadaceae</taxon>
        <taxon>Pseudomonas</taxon>
    </lineage>
</organism>
<evidence type="ECO:0000313" key="1">
    <source>
        <dbReference type="EMBL" id="PNQ91522.1"/>
    </source>
</evidence>
<reference evidence="1 2" key="1">
    <citation type="submission" date="2018-01" db="EMBL/GenBank/DDBJ databases">
        <title>Draft Genome Sequence of Pseudomonas gingeri NCPPB 3146 (LMG 5327), a White Line Reaction Producer.</title>
        <authorList>
            <person name="Rokni-Zadeh H."/>
            <person name="Bahrami T."/>
            <person name="Zarvandi S."/>
            <person name="Changi-Ashtiani M."/>
            <person name="De Mot R."/>
        </authorList>
    </citation>
    <scope>NUCLEOTIDE SEQUENCE [LARGE SCALE GENOMIC DNA]</scope>
    <source>
        <strain evidence="2">NCPPB 3146 \ LMG 5327</strain>
    </source>
</reference>